<reference evidence="6 7" key="1">
    <citation type="submission" date="2023-01" db="EMBL/GenBank/DDBJ databases">
        <title>Analysis of 21 Apiospora genomes using comparative genomics revels a genus with tremendous synthesis potential of carbohydrate active enzymes and secondary metabolites.</title>
        <authorList>
            <person name="Sorensen T."/>
        </authorList>
    </citation>
    <scope>NUCLEOTIDE SEQUENCE [LARGE SCALE GENOMIC DNA]</scope>
    <source>
        <strain evidence="6 7">CBS 135458</strain>
    </source>
</reference>
<evidence type="ECO:0000256" key="3">
    <source>
        <dbReference type="ARBA" id="ARBA00022827"/>
    </source>
</evidence>
<evidence type="ECO:0000313" key="6">
    <source>
        <dbReference type="EMBL" id="KAK8038314.1"/>
    </source>
</evidence>
<keyword evidence="2" id="KW-0285">Flavoprotein</keyword>
<evidence type="ECO:0000256" key="4">
    <source>
        <dbReference type="ARBA" id="ARBA00023002"/>
    </source>
</evidence>
<dbReference type="InterPro" id="IPR050416">
    <property type="entry name" value="FAD-linked_Oxidoreductase"/>
</dbReference>
<protein>
    <submittedName>
        <fullName evidence="6">FAD binding domain-containing protein</fullName>
    </submittedName>
</protein>
<dbReference type="SUPFAM" id="SSF56176">
    <property type="entry name" value="FAD-binding/transporter-associated domain-like"/>
    <property type="match status" value="1"/>
</dbReference>
<dbReference type="InterPro" id="IPR036318">
    <property type="entry name" value="FAD-bd_PCMH-like_sf"/>
</dbReference>
<dbReference type="InterPro" id="IPR016169">
    <property type="entry name" value="FAD-bd_PCMH_sub2"/>
</dbReference>
<comment type="caution">
    <text evidence="6">The sequence shown here is derived from an EMBL/GenBank/DDBJ whole genome shotgun (WGS) entry which is preliminary data.</text>
</comment>
<keyword evidence="4" id="KW-0560">Oxidoreductase</keyword>
<organism evidence="6 7">
    <name type="scientific">Apiospora phragmitis</name>
    <dbReference type="NCBI Taxonomy" id="2905665"/>
    <lineage>
        <taxon>Eukaryota</taxon>
        <taxon>Fungi</taxon>
        <taxon>Dikarya</taxon>
        <taxon>Ascomycota</taxon>
        <taxon>Pezizomycotina</taxon>
        <taxon>Sordariomycetes</taxon>
        <taxon>Xylariomycetidae</taxon>
        <taxon>Amphisphaeriales</taxon>
        <taxon>Apiosporaceae</taxon>
        <taxon>Apiospora</taxon>
    </lineage>
</organism>
<keyword evidence="3" id="KW-0274">FAD</keyword>
<comment type="similarity">
    <text evidence="1">Belongs to the oxygen-dependent FAD-linked oxidoreductase family.</text>
</comment>
<dbReference type="Proteomes" id="UP001480595">
    <property type="component" value="Unassembled WGS sequence"/>
</dbReference>
<proteinExistence type="inferred from homology"/>
<evidence type="ECO:0000259" key="5">
    <source>
        <dbReference type="PROSITE" id="PS51387"/>
    </source>
</evidence>
<dbReference type="PROSITE" id="PS51387">
    <property type="entry name" value="FAD_PCMH"/>
    <property type="match status" value="1"/>
</dbReference>
<accession>A0ABR1SX54</accession>
<feature type="domain" description="FAD-binding PCMH-type" evidence="5">
    <location>
        <begin position="38"/>
        <end position="208"/>
    </location>
</feature>
<evidence type="ECO:0000313" key="7">
    <source>
        <dbReference type="Proteomes" id="UP001480595"/>
    </source>
</evidence>
<dbReference type="InterPro" id="IPR016166">
    <property type="entry name" value="FAD-bd_PCMH"/>
</dbReference>
<gene>
    <name evidence="6" type="ORF">PG994_015081</name>
</gene>
<evidence type="ECO:0000256" key="2">
    <source>
        <dbReference type="ARBA" id="ARBA00022630"/>
    </source>
</evidence>
<dbReference type="GeneID" id="92099553"/>
<keyword evidence="7" id="KW-1185">Reference proteome</keyword>
<dbReference type="RefSeq" id="XP_066708166.1">
    <property type="nucleotide sequence ID" value="XM_066866490.1"/>
</dbReference>
<dbReference type="Gene3D" id="3.40.462.20">
    <property type="match status" value="1"/>
</dbReference>
<dbReference type="InterPro" id="IPR006094">
    <property type="entry name" value="Oxid_FAD_bind_N"/>
</dbReference>
<dbReference type="PANTHER" id="PTHR42973">
    <property type="entry name" value="BINDING OXIDOREDUCTASE, PUTATIVE (AFU_ORTHOLOGUE AFUA_1G17690)-RELATED"/>
    <property type="match status" value="1"/>
</dbReference>
<dbReference type="PANTHER" id="PTHR42973:SF7">
    <property type="entry name" value="FAD-BINDING PCMH-TYPE DOMAIN-CONTAINING PROTEIN"/>
    <property type="match status" value="1"/>
</dbReference>
<dbReference type="Gene3D" id="3.30.465.10">
    <property type="match status" value="1"/>
</dbReference>
<dbReference type="Pfam" id="PF01565">
    <property type="entry name" value="FAD_binding_4"/>
    <property type="match status" value="1"/>
</dbReference>
<evidence type="ECO:0000256" key="1">
    <source>
        <dbReference type="ARBA" id="ARBA00005466"/>
    </source>
</evidence>
<dbReference type="EMBL" id="JAQQWL010000016">
    <property type="protein sequence ID" value="KAK8038314.1"/>
    <property type="molecule type" value="Genomic_DNA"/>
</dbReference>
<name>A0ABR1SX54_9PEZI</name>
<sequence length="460" mass="50509">MEDFISSLTVRLSPASKVLHDKTTSEFKSSLARWSDIDVRVPYAVVQPAGEQDIVSTVREAVKAGIPFVPAAGGHSPWSTIGQDGIIIDLSSYKGISLHPETNEATVKGGTLMKEMEVAFHPHKRFAGTCGNGNTVGVIPYYLGGGISIYTPLIGFGSGNLIAAKLVNAKGELVDVSDTENSELLWAIRGAGQFFGLVTEITIKTYPYSLLGNEAGQRICGTYIFLPHQIDEVCAAVEKVIQNDQYASAGHFMVMQAPPELKQQVLFVAPQVFCSSDEAAKLFQPLIDVGPLQQATMPSTFDKHTGQLDWVCAKGDFKRFTQNGLPDWNRDNIKKLAQLYLELVENCPDAVRSAYNVEWHSPRKSQGGSETAFGHGSVDYWLNVLSWYTDAKNHDYVDAMDKKAQATTRAGTNEADFVSYTNTSRDDPLEYRYKGTKRIAKLKALKAKHDPTGVFTEQLL</sequence>